<proteinExistence type="predicted"/>
<feature type="non-terminal residue" evidence="1">
    <location>
        <position position="1"/>
    </location>
</feature>
<reference evidence="1" key="1">
    <citation type="submission" date="2024-09" db="EMBL/GenBank/DDBJ databases">
        <title>Black Yeasts Isolated from many extreme environments.</title>
        <authorList>
            <person name="Coleine C."/>
            <person name="Stajich J.E."/>
            <person name="Selbmann L."/>
        </authorList>
    </citation>
    <scope>NUCLEOTIDE SEQUENCE</scope>
    <source>
        <strain evidence="1">CCFEE 5737</strain>
    </source>
</reference>
<protein>
    <submittedName>
        <fullName evidence="1">Uncharacterized protein</fullName>
    </submittedName>
</protein>
<keyword evidence="2" id="KW-1185">Reference proteome</keyword>
<name>A0ACC3CZI0_9PEZI</name>
<accession>A0ACC3CZI0</accession>
<dbReference type="EMBL" id="JAWDJW010009223">
    <property type="protein sequence ID" value="KAK3059648.1"/>
    <property type="molecule type" value="Genomic_DNA"/>
</dbReference>
<evidence type="ECO:0000313" key="2">
    <source>
        <dbReference type="Proteomes" id="UP001186974"/>
    </source>
</evidence>
<comment type="caution">
    <text evidence="1">The sequence shown here is derived from an EMBL/GenBank/DDBJ whole genome shotgun (WGS) entry which is preliminary data.</text>
</comment>
<sequence>GYVHEQADGDVEREDLSRNVQSRLRGTISVAVFLVDPDTQKILKLDPTSIVPLWILLKLAKHALPERVDGRVFIDYPKDIWPSNDDGDAVIAFTYTSMTKGLDVSGWNACYVHTKPSMTMDQVRSRVHKDLLIQQQPIVKSCTSIDDTLRFDLQLPAGDERWEDVNKLNKTRTLRWFAEQSEISPEKLVGRVEVWARLNFSRLREMPEEPSDNEMTESNQTTNTTDADPEGNIANRLTDGQMSRESTHSCIDVQMEPLGDLTGQPDATTTADQPAPTSLSTEVVLFLDVIDHIHLSRYGKDAPSGLAATTDQFTDRTKSLGITVPIREKMTGEQLLRDIQREINERVSDAQKASGYDRRVTDLLKGGVIPSVWINTPTNHVKIWPVNKPVLEMIEYQASPSARTDSSVDGDLPIDDQHSLEGRVLLHQAEGRKGGAGRKIICSCDELKYGATLRCDDVDVSKSWHHC</sequence>
<dbReference type="Proteomes" id="UP001186974">
    <property type="component" value="Unassembled WGS sequence"/>
</dbReference>
<evidence type="ECO:0000313" key="1">
    <source>
        <dbReference type="EMBL" id="KAK3059648.1"/>
    </source>
</evidence>
<gene>
    <name evidence="1" type="ORF">LTS18_010357</name>
</gene>
<organism evidence="1 2">
    <name type="scientific">Coniosporium uncinatum</name>
    <dbReference type="NCBI Taxonomy" id="93489"/>
    <lineage>
        <taxon>Eukaryota</taxon>
        <taxon>Fungi</taxon>
        <taxon>Dikarya</taxon>
        <taxon>Ascomycota</taxon>
        <taxon>Pezizomycotina</taxon>
        <taxon>Dothideomycetes</taxon>
        <taxon>Dothideomycetes incertae sedis</taxon>
        <taxon>Coniosporium</taxon>
    </lineage>
</organism>